<evidence type="ECO:0000256" key="1">
    <source>
        <dbReference type="ARBA" id="ARBA00004328"/>
    </source>
</evidence>
<dbReference type="EMBL" id="QVQY01000010">
    <property type="protein sequence ID" value="RFU51114.1"/>
    <property type="molecule type" value="Genomic_DNA"/>
</dbReference>
<evidence type="ECO:0000313" key="4">
    <source>
        <dbReference type="EMBL" id="RFU51114.1"/>
    </source>
</evidence>
<dbReference type="Proteomes" id="UP000246115">
    <property type="component" value="Chromosome"/>
</dbReference>
<evidence type="ECO:0000259" key="2">
    <source>
        <dbReference type="Pfam" id="PF05065"/>
    </source>
</evidence>
<dbReference type="RefSeq" id="WP_116878162.1">
    <property type="nucleotide sequence ID" value="NZ_CP031733.1"/>
</dbReference>
<dbReference type="EMBL" id="CP031733">
    <property type="protein sequence ID" value="AXQ79429.1"/>
    <property type="molecule type" value="Genomic_DNA"/>
</dbReference>
<dbReference type="InterPro" id="IPR054612">
    <property type="entry name" value="Phage_capsid-like_C"/>
</dbReference>
<evidence type="ECO:0000313" key="3">
    <source>
        <dbReference type="EMBL" id="AXQ79429.1"/>
    </source>
</evidence>
<reference evidence="3" key="4">
    <citation type="journal article" date="2019" name="Int. J. Syst. Evol. Microbiol.">
        <title>Streptococcus chenjunshii sp. nov. isolated from feces of Tibetan antelopes.</title>
        <authorList>
            <person name="Tian Z."/>
            <person name="Lu S."/>
            <person name="Jin D."/>
            <person name="Yang J."/>
            <person name="Pu J."/>
            <person name="Lai X.H."/>
            <person name="Bai X.N."/>
            <person name="Wu X.M."/>
            <person name="Li J."/>
            <person name="Wang S."/>
            <person name="Xu J."/>
        </authorList>
    </citation>
    <scope>NUCLEOTIDE SEQUENCE</scope>
    <source>
        <strain evidence="3">Z15</strain>
    </source>
</reference>
<dbReference type="AlphaFoldDB" id="A0A372KLQ3"/>
<dbReference type="Pfam" id="PF05065">
    <property type="entry name" value="Phage_capsid"/>
    <property type="match status" value="1"/>
</dbReference>
<protein>
    <submittedName>
        <fullName evidence="5">Phage major capsid protein</fullName>
    </submittedName>
</protein>
<gene>
    <name evidence="3" type="ORF">DDV21_010245</name>
    <name evidence="4" type="ORF">DDV22_05255</name>
    <name evidence="5" type="ORF">DDV23_05765</name>
</gene>
<dbReference type="NCBIfam" id="TIGR01554">
    <property type="entry name" value="major_cap_HK97"/>
    <property type="match status" value="1"/>
</dbReference>
<organism evidence="5 7">
    <name type="scientific">Streptococcus chenjunshii</name>
    <dbReference type="NCBI Taxonomy" id="2173853"/>
    <lineage>
        <taxon>Bacteria</taxon>
        <taxon>Bacillati</taxon>
        <taxon>Bacillota</taxon>
        <taxon>Bacilli</taxon>
        <taxon>Lactobacillales</taxon>
        <taxon>Streptococcaceae</taxon>
        <taxon>Streptococcus</taxon>
    </lineage>
</organism>
<comment type="subcellular location">
    <subcellularLocation>
        <location evidence="1">Virion</location>
    </subcellularLocation>
</comment>
<sequence>MTMKLSNEFNEIRQKFIDAVAAGEPQEKQNELYGEMLESMFDEAKKVAHKEVETAIATTPQEAKMTARERKFFNEIDKTVAPGFTELIPEETVDRIFEDLVTQHPLLEHIGLRNAGLRMKFIDSETAGVAEWGELYGKIKGQLTAKFSQSKAIQLKLTAFVVIPKDAEKFGPAWIQTFVTTQINEAFAVALEAAFLNGDGNNKPIGLSKSLTGKAVGEITTYSDKAATGTLTFADAATTVKELTLVHKHHSVKEDGKTPVAVEGNVVMIVNPADAWDVKKQYTSLNAQGVYVTALPYNLTLIESVAQTAKKVTTFVKGRYDAYVAGGIELGRYTETFAMEDLNLYTAKQFAYGRAKDERAAAVWTLDVPEPLPGA</sequence>
<evidence type="ECO:0000313" key="8">
    <source>
        <dbReference type="Proteomes" id="UP000264056"/>
    </source>
</evidence>
<dbReference type="OrthoDB" id="2043141at2"/>
<feature type="domain" description="Phage capsid-like C-terminal" evidence="2">
    <location>
        <begin position="87"/>
        <end position="283"/>
    </location>
</feature>
<dbReference type="EMBL" id="QVQZ01000010">
    <property type="protein sequence ID" value="RFU53212.1"/>
    <property type="molecule type" value="Genomic_DNA"/>
</dbReference>
<keyword evidence="8" id="KW-1185">Reference proteome</keyword>
<dbReference type="InterPro" id="IPR024455">
    <property type="entry name" value="Phage_capsid"/>
</dbReference>
<dbReference type="Proteomes" id="UP000264056">
    <property type="component" value="Unassembled WGS sequence"/>
</dbReference>
<accession>A0A372KLQ3</accession>
<proteinExistence type="predicted"/>
<dbReference type="Proteomes" id="UP000262901">
    <property type="component" value="Unassembled WGS sequence"/>
</dbReference>
<dbReference type="SUPFAM" id="SSF56563">
    <property type="entry name" value="Major capsid protein gp5"/>
    <property type="match status" value="1"/>
</dbReference>
<evidence type="ECO:0000313" key="6">
    <source>
        <dbReference type="Proteomes" id="UP000246115"/>
    </source>
</evidence>
<reference evidence="5 7" key="2">
    <citation type="submission" date="2018-08" db="EMBL/GenBank/DDBJ databases">
        <title>Draft genome of Streptococcus sp. nov. Z1.</title>
        <authorList>
            <person name="Tian Z."/>
        </authorList>
    </citation>
    <scope>NUCLEOTIDE SEQUENCE [LARGE SCALE GENOMIC DNA]</scope>
    <source>
        <strain evidence="5">Z1</strain>
        <strain evidence="7">Z1(2018)</strain>
    </source>
</reference>
<accession>A0A346NEI4</accession>
<evidence type="ECO:0000313" key="7">
    <source>
        <dbReference type="Proteomes" id="UP000262901"/>
    </source>
</evidence>
<dbReference type="KEGG" id="schj:DDV21_010245"/>
<name>A0A372KLQ3_9STRE</name>
<reference evidence="4 8" key="1">
    <citation type="submission" date="2018-08" db="EMBL/GenBank/DDBJ databases">
        <title>Draft genome of Streptococcus sp .nov. Z2.</title>
        <authorList>
            <person name="Tian Z."/>
        </authorList>
    </citation>
    <scope>NUCLEOTIDE SEQUENCE [LARGE SCALE GENOMIC DNA]</scope>
    <source>
        <strain evidence="4 8">Z2</strain>
    </source>
</reference>
<evidence type="ECO:0000313" key="5">
    <source>
        <dbReference type="EMBL" id="RFU53212.1"/>
    </source>
</evidence>
<reference evidence="6" key="3">
    <citation type="submission" date="2018-08" db="EMBL/GenBank/DDBJ databases">
        <title>Streptococcus chenjunshii sp. nov., isolated from stools sample of the Tibetan antelope in the Qinghai-Tibet plateau, China.</title>
        <authorList>
            <person name="Tian Z."/>
        </authorList>
    </citation>
    <scope>NUCLEOTIDE SEQUENCE [LARGE SCALE GENOMIC DNA]</scope>
    <source>
        <strain evidence="6">Z15</strain>
    </source>
</reference>